<dbReference type="AlphaFoldDB" id="A0A7Y7X8B0"/>
<feature type="coiled-coil region" evidence="1">
    <location>
        <begin position="19"/>
        <end position="65"/>
    </location>
</feature>
<dbReference type="Pfam" id="PF13005">
    <property type="entry name" value="zf-IS66"/>
    <property type="match status" value="1"/>
</dbReference>
<dbReference type="Pfam" id="PF13007">
    <property type="entry name" value="LZ_Tnp_IS66"/>
    <property type="match status" value="1"/>
</dbReference>
<accession>A0A7Y7X8B0</accession>
<organism evidence="6 7">
    <name type="scientific">Pseudomonas gingeri</name>
    <dbReference type="NCBI Taxonomy" id="117681"/>
    <lineage>
        <taxon>Bacteria</taxon>
        <taxon>Pseudomonadati</taxon>
        <taxon>Pseudomonadota</taxon>
        <taxon>Gammaproteobacteria</taxon>
        <taxon>Pseudomonadales</taxon>
        <taxon>Pseudomonadaceae</taxon>
        <taxon>Pseudomonas</taxon>
    </lineage>
</organism>
<dbReference type="InterPro" id="IPR004291">
    <property type="entry name" value="Transposase_IS66_central"/>
</dbReference>
<evidence type="ECO:0000259" key="2">
    <source>
        <dbReference type="Pfam" id="PF03050"/>
    </source>
</evidence>
<feature type="domain" description="Transposase TnpC homeodomain" evidence="4">
    <location>
        <begin position="28"/>
        <end position="93"/>
    </location>
</feature>
<dbReference type="InterPro" id="IPR039552">
    <property type="entry name" value="IS66_C"/>
</dbReference>
<proteinExistence type="predicted"/>
<dbReference type="PANTHER" id="PTHR33678:SF1">
    <property type="entry name" value="BLL1576 PROTEIN"/>
    <property type="match status" value="1"/>
</dbReference>
<evidence type="ECO:0000256" key="1">
    <source>
        <dbReference type="SAM" id="Coils"/>
    </source>
</evidence>
<dbReference type="Proteomes" id="UP000539985">
    <property type="component" value="Unassembled WGS sequence"/>
</dbReference>
<evidence type="ECO:0000259" key="5">
    <source>
        <dbReference type="Pfam" id="PF13817"/>
    </source>
</evidence>
<keyword evidence="1" id="KW-0175">Coiled coil</keyword>
<sequence length="501" mass="55818">MTLATDSLPNDLHTLKALVSAQRAEIERLNMMIAKLRRTQFGRSSEQLEAMIDQLQLSLEELHVSQTDLTLPIEPTPRLVSRRKPLPDHLPREIHVHQPESQCSGCGGKLRHLGEDVSEVLEYVPARFKVIRHVRPKWVCRCCEHIAQVPAPSRPIVRGLAGPGLLAHVLVSKFVDHLPLYRQSEIYAREGVDLERSTLADWVGQSSQLLSPLIDALEQHVMSGHKVHADDTPIGVLAPGNGKTKTARLWTYVRDDRPAGYMTPAAVWFAYSPDRKGQHPRAHLKDFSGILQADGYAGFAQLYATGTIQEAACWAHARRKFYDVYKDQASPLAGEALQRIAALYAIESEIRGQPPDQRKAIRQSRASPLLEQLHAWLNQTLTQLSKKSALGGAIFYALNRWQALMRYCDDGRIEIDNNAAERALRAVALGRKNYLFAGSNAGGERAAAIYSLVGTAKLNGLNPQAYLTYVLEHIAEHPINRVSELLPWNISLNPTEHCEAA</sequence>
<feature type="domain" description="Transposase IS66 zinc-finger binding" evidence="3">
    <location>
        <begin position="100"/>
        <end position="144"/>
    </location>
</feature>
<dbReference type="InterPro" id="IPR024463">
    <property type="entry name" value="Transposase_TnpC_homeodom"/>
</dbReference>
<dbReference type="Pfam" id="PF13817">
    <property type="entry name" value="DDE_Tnp_IS66_C"/>
    <property type="match status" value="1"/>
</dbReference>
<dbReference type="InterPro" id="IPR024474">
    <property type="entry name" value="Znf_dom_IS66"/>
</dbReference>
<dbReference type="EMBL" id="JACAQB010000003">
    <property type="protein sequence ID" value="NWB94851.1"/>
    <property type="molecule type" value="Genomic_DNA"/>
</dbReference>
<protein>
    <submittedName>
        <fullName evidence="6">IS66 family transposase</fullName>
    </submittedName>
</protein>
<evidence type="ECO:0000259" key="3">
    <source>
        <dbReference type="Pfam" id="PF13005"/>
    </source>
</evidence>
<dbReference type="InterPro" id="IPR052344">
    <property type="entry name" value="Transposase-related"/>
</dbReference>
<dbReference type="Pfam" id="PF03050">
    <property type="entry name" value="DDE_Tnp_IS66"/>
    <property type="match status" value="1"/>
</dbReference>
<dbReference type="RefSeq" id="WP_177099932.1">
    <property type="nucleotide sequence ID" value="NZ_JACAQB010000003.1"/>
</dbReference>
<reference evidence="6 7" key="1">
    <citation type="submission" date="2020-04" db="EMBL/GenBank/DDBJ databases">
        <title>Molecular characterization of pseudomonads from Agaricus bisporus reveal novel blotch 2 pathogens in Western Europe.</title>
        <authorList>
            <person name="Taparia T."/>
            <person name="Krijger M."/>
            <person name="Haynes E."/>
            <person name="Elpinstone J.G."/>
            <person name="Noble R."/>
            <person name="Van Der Wolf J."/>
        </authorList>
    </citation>
    <scope>NUCLEOTIDE SEQUENCE [LARGE SCALE GENOMIC DNA]</scope>
    <source>
        <strain evidence="6 7">H7001</strain>
    </source>
</reference>
<feature type="domain" description="Transposase IS66 C-terminal" evidence="5">
    <location>
        <begin position="451"/>
        <end position="488"/>
    </location>
</feature>
<dbReference type="PANTHER" id="PTHR33678">
    <property type="entry name" value="BLL1576 PROTEIN"/>
    <property type="match status" value="1"/>
</dbReference>
<evidence type="ECO:0000259" key="4">
    <source>
        <dbReference type="Pfam" id="PF13007"/>
    </source>
</evidence>
<gene>
    <name evidence="6" type="ORF">HX882_02975</name>
</gene>
<evidence type="ECO:0000313" key="6">
    <source>
        <dbReference type="EMBL" id="NWB94851.1"/>
    </source>
</evidence>
<feature type="domain" description="Transposase IS66 central" evidence="2">
    <location>
        <begin position="158"/>
        <end position="444"/>
    </location>
</feature>
<evidence type="ECO:0000313" key="7">
    <source>
        <dbReference type="Proteomes" id="UP000539985"/>
    </source>
</evidence>
<dbReference type="NCBIfam" id="NF033517">
    <property type="entry name" value="transpos_IS66"/>
    <property type="match status" value="1"/>
</dbReference>
<name>A0A7Y7X8B0_9PSED</name>
<comment type="caution">
    <text evidence="6">The sequence shown here is derived from an EMBL/GenBank/DDBJ whole genome shotgun (WGS) entry which is preliminary data.</text>
</comment>